<comment type="catalytic activity">
    <reaction evidence="8">
        <text>ATP + H2O = ADP + phosphate + H(+)</text>
        <dbReference type="Rhea" id="RHEA:13065"/>
        <dbReference type="ChEBI" id="CHEBI:15377"/>
        <dbReference type="ChEBI" id="CHEBI:15378"/>
        <dbReference type="ChEBI" id="CHEBI:30616"/>
        <dbReference type="ChEBI" id="CHEBI:43474"/>
        <dbReference type="ChEBI" id="CHEBI:456216"/>
        <dbReference type="EC" id="5.6.2.4"/>
    </reaction>
</comment>
<protein>
    <recommendedName>
        <fullName evidence="7">DNA 3'-5' helicase</fullName>
        <ecNumber evidence="7">5.6.2.4</ecNumber>
    </recommendedName>
</protein>
<evidence type="ECO:0000313" key="11">
    <source>
        <dbReference type="EMBL" id="GAA1560865.1"/>
    </source>
</evidence>
<evidence type="ECO:0000259" key="10">
    <source>
        <dbReference type="PROSITE" id="PS51198"/>
    </source>
</evidence>
<feature type="binding site" evidence="9">
    <location>
        <begin position="332"/>
        <end position="339"/>
    </location>
    <ligand>
        <name>ATP</name>
        <dbReference type="ChEBI" id="CHEBI:30616"/>
    </ligand>
</feature>
<reference evidence="11 12" key="1">
    <citation type="journal article" date="2019" name="Int. J. Syst. Evol. Microbiol.">
        <title>The Global Catalogue of Microorganisms (GCM) 10K type strain sequencing project: providing services to taxonomists for standard genome sequencing and annotation.</title>
        <authorList>
            <consortium name="The Broad Institute Genomics Platform"/>
            <consortium name="The Broad Institute Genome Sequencing Center for Infectious Disease"/>
            <person name="Wu L."/>
            <person name="Ma J."/>
        </authorList>
    </citation>
    <scope>NUCLEOTIDE SEQUENCE [LARGE SCALE GENOMIC DNA]</scope>
    <source>
        <strain evidence="11 12">JCM 13319</strain>
    </source>
</reference>
<comment type="caution">
    <text evidence="11">The sequence shown here is derived from an EMBL/GenBank/DDBJ whole genome shotgun (WGS) entry which is preliminary data.</text>
</comment>
<dbReference type="InterPro" id="IPR014016">
    <property type="entry name" value="UvrD-like_ATP-bd"/>
</dbReference>
<name>A0ABN2CQC2_9MICO</name>
<keyword evidence="1 9" id="KW-0547">Nucleotide-binding</keyword>
<evidence type="ECO:0000256" key="3">
    <source>
        <dbReference type="ARBA" id="ARBA00022806"/>
    </source>
</evidence>
<sequence>MNITMHKNMAKLEKSIRAKVMDFLFKLDADETSPGLHIEPINHAADKRFRTGRVDKFWRAVLFKLTGKSGTSWVIYGVYSHDDAIDMARHLTLDVNPTNGVTEIRLVDRVDAEDLEARISSGGGDAVDVVDAVDQQPEVATETAAPVSPVTQAVSPVSELASPEAGGATADPVFGDKPLSATLGAVEDTQLIDDLGLWTDVASAARQCRTVDELLDSLITMQVPDWQLDVLLDLAADTNFTDVKSKLFEPQASSEETREAVAAGRDDETADDEIISGLRTAAAQLSFAEIADEDELKRVAEGGDFEAWRVFLHPEQRRWATRSYKGPFRLSGGAGTGKTVVLVHRAARLTKEDTPTVAEDRSVPRVILTTFTRNLASELDTQVRTLDRKVSRASHLGEEGLLVAGVDQLVFDVLRSASAAELSEATTQLLGRARQNVSNRSNDKDWDRALAAVEADLPERARNRVFLMEEYEQVVLPNRLAEKSAYLRVRRPDRGVRLSRQQRALVWEVFDAYRARTAASEAISFDEASHLAAVILSNRAQKADRPDVPEAQRRASYKADHLLVDEGQDLNPGHWMFLRALVRPGRDDLFIGEDSHQRIYGTKVVLSRFGINIIGRSRRLTLNYRTTERNLAFGLQVLAGGDFTDLEDAEESVAGYRSLRVGTTPQVRGFDNIDEEFDSVADTLRGWLEECRDDATRHPEQIAVLVRSRKGRDTVVRRMAELGVDVQSVDKGAVPTGTPVAMTMHRAKGTEFRDVVIMNAGKDDIPSGLSARQQPEETVADFNLRERSLLYVAATRARDRLVVTYSGKGSDLLQKGQQVPEELQHGM</sequence>
<keyword evidence="12" id="KW-1185">Reference proteome</keyword>
<keyword evidence="11" id="KW-0269">Exonuclease</keyword>
<dbReference type="PANTHER" id="PTHR11070">
    <property type="entry name" value="UVRD / RECB / PCRA DNA HELICASE FAMILY MEMBER"/>
    <property type="match status" value="1"/>
</dbReference>
<accession>A0ABN2CQC2</accession>
<dbReference type="Proteomes" id="UP001501791">
    <property type="component" value="Unassembled WGS sequence"/>
</dbReference>
<evidence type="ECO:0000256" key="8">
    <source>
        <dbReference type="ARBA" id="ARBA00048988"/>
    </source>
</evidence>
<keyword evidence="5" id="KW-0413">Isomerase</keyword>
<dbReference type="PROSITE" id="PS51198">
    <property type="entry name" value="UVRD_HELICASE_ATP_BIND"/>
    <property type="match status" value="1"/>
</dbReference>
<dbReference type="GO" id="GO:0004527">
    <property type="term" value="F:exonuclease activity"/>
    <property type="evidence" value="ECO:0007669"/>
    <property type="project" value="UniProtKB-KW"/>
</dbReference>
<organism evidence="11 12">
    <name type="scientific">Brevibacterium picturae</name>
    <dbReference type="NCBI Taxonomy" id="260553"/>
    <lineage>
        <taxon>Bacteria</taxon>
        <taxon>Bacillati</taxon>
        <taxon>Actinomycetota</taxon>
        <taxon>Actinomycetes</taxon>
        <taxon>Micrococcales</taxon>
        <taxon>Brevibacteriaceae</taxon>
        <taxon>Brevibacterium</taxon>
    </lineage>
</organism>
<evidence type="ECO:0000256" key="4">
    <source>
        <dbReference type="ARBA" id="ARBA00022840"/>
    </source>
</evidence>
<evidence type="ECO:0000256" key="9">
    <source>
        <dbReference type="PROSITE-ProRule" id="PRU00560"/>
    </source>
</evidence>
<dbReference type="Pfam" id="PF13361">
    <property type="entry name" value="UvrD_C"/>
    <property type="match status" value="1"/>
</dbReference>
<keyword evidence="4 9" id="KW-0067">ATP-binding</keyword>
<feature type="domain" description="UvrD-like helicase ATP-binding" evidence="10">
    <location>
        <begin position="311"/>
        <end position="634"/>
    </location>
</feature>
<evidence type="ECO:0000256" key="5">
    <source>
        <dbReference type="ARBA" id="ARBA00023235"/>
    </source>
</evidence>
<keyword evidence="11" id="KW-0540">Nuclease</keyword>
<dbReference type="SUPFAM" id="SSF52540">
    <property type="entry name" value="P-loop containing nucleoside triphosphate hydrolases"/>
    <property type="match status" value="1"/>
</dbReference>
<dbReference type="RefSeq" id="WP_346037260.1">
    <property type="nucleotide sequence ID" value="NZ_BAAALY010000019.1"/>
</dbReference>
<comment type="catalytic activity">
    <reaction evidence="6">
        <text>Couples ATP hydrolysis with the unwinding of duplex DNA by translocating in the 3'-5' direction.</text>
        <dbReference type="EC" id="5.6.2.4"/>
    </reaction>
</comment>
<dbReference type="InterPro" id="IPR014017">
    <property type="entry name" value="DNA_helicase_UvrD-like_C"/>
</dbReference>
<proteinExistence type="predicted"/>
<dbReference type="InterPro" id="IPR000212">
    <property type="entry name" value="DNA_helicase_UvrD/REP"/>
</dbReference>
<dbReference type="EC" id="5.6.2.4" evidence="7"/>
<gene>
    <name evidence="11" type="ORF">GCM10009691_38430</name>
</gene>
<dbReference type="EMBL" id="BAAALY010000019">
    <property type="protein sequence ID" value="GAA1560865.1"/>
    <property type="molecule type" value="Genomic_DNA"/>
</dbReference>
<evidence type="ECO:0000256" key="7">
    <source>
        <dbReference type="ARBA" id="ARBA00034808"/>
    </source>
</evidence>
<dbReference type="Pfam" id="PF00580">
    <property type="entry name" value="UvrD-helicase"/>
    <property type="match status" value="1"/>
</dbReference>
<evidence type="ECO:0000256" key="6">
    <source>
        <dbReference type="ARBA" id="ARBA00034617"/>
    </source>
</evidence>
<evidence type="ECO:0000313" key="12">
    <source>
        <dbReference type="Proteomes" id="UP001501791"/>
    </source>
</evidence>
<dbReference type="Gene3D" id="3.40.50.300">
    <property type="entry name" value="P-loop containing nucleotide triphosphate hydrolases"/>
    <property type="match status" value="2"/>
</dbReference>
<keyword evidence="2 9" id="KW-0378">Hydrolase</keyword>
<keyword evidence="3 9" id="KW-0347">Helicase</keyword>
<dbReference type="InterPro" id="IPR027417">
    <property type="entry name" value="P-loop_NTPase"/>
</dbReference>
<evidence type="ECO:0000256" key="1">
    <source>
        <dbReference type="ARBA" id="ARBA00022741"/>
    </source>
</evidence>
<dbReference type="PANTHER" id="PTHR11070:SF45">
    <property type="entry name" value="DNA 3'-5' HELICASE"/>
    <property type="match status" value="1"/>
</dbReference>
<evidence type="ECO:0000256" key="2">
    <source>
        <dbReference type="ARBA" id="ARBA00022801"/>
    </source>
</evidence>